<dbReference type="Gene3D" id="3.40.50.720">
    <property type="entry name" value="NAD(P)-binding Rossmann-like Domain"/>
    <property type="match status" value="1"/>
</dbReference>
<feature type="domain" description="Gfo/Idh/MocA-like oxidoreductase N-terminal" evidence="3">
    <location>
        <begin position="8"/>
        <end position="122"/>
    </location>
</feature>
<keyword evidence="2" id="KW-0560">Oxidoreductase</keyword>
<feature type="domain" description="GFO/IDH/MocA-like oxidoreductase" evidence="4">
    <location>
        <begin position="136"/>
        <end position="250"/>
    </location>
</feature>
<name>A0AAN0RHY2_9RHOB</name>
<comment type="similarity">
    <text evidence="1">Belongs to the Gfo/Idh/MocA family.</text>
</comment>
<dbReference type="Pfam" id="PF01408">
    <property type="entry name" value="GFO_IDH_MocA"/>
    <property type="match status" value="1"/>
</dbReference>
<evidence type="ECO:0000256" key="1">
    <source>
        <dbReference type="ARBA" id="ARBA00010928"/>
    </source>
</evidence>
<proteinExistence type="inferred from homology"/>
<dbReference type="InterPro" id="IPR055170">
    <property type="entry name" value="GFO_IDH_MocA-like_dom"/>
</dbReference>
<accession>A0AAN0RHY2</accession>
<sequence length="328" mass="35617">MGARMTQIRWGILGASKFAREHMGPAIHAAKGAVLAAVASRTPQSVAPFKDFAAGCRAVMGYDALIADPDIDAIYIPLPHHMHVEWTVKALNAGKHVLAEKPIAMQADDFDRLIAARDASGLLAAEAYMIVHHPQWQRARQMVADGAIGRVIHITGGFSYDNSDDPQNIRNQAATGGGGMRDIGVYVLGSARYVMGADLENISAKIRWESGFDTFASMQGNMGEATYSAYVSTRMHPHQEMVFHGSEGLLRLTAPFNANIFGEARIELHQPNLGLRVEKFPAANHYVNQVEAFGHSIRNGAAYPWTLEQARGTQEAIDTVLAIGTDLT</sequence>
<dbReference type="GO" id="GO:0016491">
    <property type="term" value="F:oxidoreductase activity"/>
    <property type="evidence" value="ECO:0007669"/>
    <property type="project" value="UniProtKB-KW"/>
</dbReference>
<protein>
    <submittedName>
        <fullName evidence="5">Oxidoreductase</fullName>
    </submittedName>
</protein>
<dbReference type="SUPFAM" id="SSF55347">
    <property type="entry name" value="Glyceraldehyde-3-phosphate dehydrogenase-like, C-terminal domain"/>
    <property type="match status" value="1"/>
</dbReference>
<gene>
    <name evidence="5" type="ORF">RCA23_c09970</name>
</gene>
<dbReference type="KEGG" id="ptp:RCA23_c09970"/>
<evidence type="ECO:0000256" key="2">
    <source>
        <dbReference type="ARBA" id="ARBA00023002"/>
    </source>
</evidence>
<evidence type="ECO:0000313" key="5">
    <source>
        <dbReference type="EMBL" id="AII86550.1"/>
    </source>
</evidence>
<dbReference type="PANTHER" id="PTHR22604:SF105">
    <property type="entry name" value="TRANS-1,2-DIHYDROBENZENE-1,2-DIOL DEHYDROGENASE"/>
    <property type="match status" value="1"/>
</dbReference>
<dbReference type="InterPro" id="IPR036291">
    <property type="entry name" value="NAD(P)-bd_dom_sf"/>
</dbReference>
<evidence type="ECO:0000259" key="3">
    <source>
        <dbReference type="Pfam" id="PF01408"/>
    </source>
</evidence>
<dbReference type="SUPFAM" id="SSF51735">
    <property type="entry name" value="NAD(P)-binding Rossmann-fold domains"/>
    <property type="match status" value="1"/>
</dbReference>
<dbReference type="GO" id="GO:0000166">
    <property type="term" value="F:nucleotide binding"/>
    <property type="evidence" value="ECO:0007669"/>
    <property type="project" value="InterPro"/>
</dbReference>
<organism evidence="5 6">
    <name type="scientific">Planktomarina temperata RCA23</name>
    <dbReference type="NCBI Taxonomy" id="666509"/>
    <lineage>
        <taxon>Bacteria</taxon>
        <taxon>Pseudomonadati</taxon>
        <taxon>Pseudomonadota</taxon>
        <taxon>Alphaproteobacteria</taxon>
        <taxon>Rhodobacterales</taxon>
        <taxon>Paracoccaceae</taxon>
        <taxon>Planktomarina</taxon>
    </lineage>
</organism>
<dbReference type="EMBL" id="CP003984">
    <property type="protein sequence ID" value="AII86550.1"/>
    <property type="molecule type" value="Genomic_DNA"/>
</dbReference>
<evidence type="ECO:0000259" key="4">
    <source>
        <dbReference type="Pfam" id="PF22725"/>
    </source>
</evidence>
<dbReference type="AlphaFoldDB" id="A0AAN0RHY2"/>
<reference evidence="5 6" key="1">
    <citation type="journal article" date="2014" name="ISME J.">
        <title>Adaptation of an abundant Roseobacter RCA organism to pelagic systems revealed by genomic and transcriptomic analyses.</title>
        <authorList>
            <person name="Voget S."/>
            <person name="Wemheuer B."/>
            <person name="Brinkhoff T."/>
            <person name="Vollmers J."/>
            <person name="Dietrich S."/>
            <person name="Giebel H.A."/>
            <person name="Beardsley C."/>
            <person name="Sardemann C."/>
            <person name="Bakenhus I."/>
            <person name="Billerbeck S."/>
            <person name="Daniel R."/>
            <person name="Simon M."/>
        </authorList>
    </citation>
    <scope>NUCLEOTIDE SEQUENCE [LARGE SCALE GENOMIC DNA]</scope>
    <source>
        <strain evidence="5 6">RCA23</strain>
    </source>
</reference>
<dbReference type="PANTHER" id="PTHR22604">
    <property type="entry name" value="OXIDOREDUCTASES"/>
    <property type="match status" value="1"/>
</dbReference>
<dbReference type="Proteomes" id="UP000028680">
    <property type="component" value="Chromosome"/>
</dbReference>
<dbReference type="Pfam" id="PF22725">
    <property type="entry name" value="GFO_IDH_MocA_C3"/>
    <property type="match status" value="1"/>
</dbReference>
<dbReference type="Gene3D" id="3.30.360.10">
    <property type="entry name" value="Dihydrodipicolinate Reductase, domain 2"/>
    <property type="match status" value="1"/>
</dbReference>
<dbReference type="InterPro" id="IPR000683">
    <property type="entry name" value="Gfo/Idh/MocA-like_OxRdtase_N"/>
</dbReference>
<evidence type="ECO:0000313" key="6">
    <source>
        <dbReference type="Proteomes" id="UP000028680"/>
    </source>
</evidence>
<dbReference type="InterPro" id="IPR050984">
    <property type="entry name" value="Gfo/Idh/MocA_domain"/>
</dbReference>
<keyword evidence="6" id="KW-1185">Reference proteome</keyword>